<evidence type="ECO:0000256" key="5">
    <source>
        <dbReference type="ARBA" id="ARBA00022801"/>
    </source>
</evidence>
<dbReference type="InterPro" id="IPR000222">
    <property type="entry name" value="PP2C_BS"/>
</dbReference>
<evidence type="ECO:0000256" key="4">
    <source>
        <dbReference type="ARBA" id="ARBA00022723"/>
    </source>
</evidence>
<dbReference type="Pfam" id="PF00481">
    <property type="entry name" value="PP2C"/>
    <property type="match status" value="1"/>
</dbReference>
<keyword evidence="4" id="KW-0479">Metal-binding</keyword>
<evidence type="ECO:0000256" key="1">
    <source>
        <dbReference type="ARBA" id="ARBA00001936"/>
    </source>
</evidence>
<evidence type="ECO:0000256" key="8">
    <source>
        <dbReference type="ARBA" id="ARBA00023211"/>
    </source>
</evidence>
<dbReference type="InterPro" id="IPR036457">
    <property type="entry name" value="PPM-type-like_dom_sf"/>
</dbReference>
<feature type="region of interest" description="Disordered" evidence="10">
    <location>
        <begin position="139"/>
        <end position="197"/>
    </location>
</feature>
<feature type="compositionally biased region" description="Low complexity" evidence="10">
    <location>
        <begin position="248"/>
        <end position="262"/>
    </location>
</feature>
<keyword evidence="6" id="KW-0460">Magnesium</keyword>
<evidence type="ECO:0000256" key="6">
    <source>
        <dbReference type="ARBA" id="ARBA00022842"/>
    </source>
</evidence>
<protein>
    <recommendedName>
        <fullName evidence="3">protein-serine/threonine phosphatase</fullName>
        <ecNumber evidence="3">3.1.3.16</ecNumber>
    </recommendedName>
</protein>
<feature type="region of interest" description="Disordered" evidence="10">
    <location>
        <begin position="211"/>
        <end position="264"/>
    </location>
</feature>
<dbReference type="FunFam" id="3.60.40.10:FF:000041">
    <property type="entry name" value="Protein phosphatase 2C 51"/>
    <property type="match status" value="1"/>
</dbReference>
<feature type="compositionally biased region" description="Polar residues" evidence="10">
    <location>
        <begin position="211"/>
        <end position="222"/>
    </location>
</feature>
<evidence type="ECO:0000259" key="11">
    <source>
        <dbReference type="PROSITE" id="PS51746"/>
    </source>
</evidence>
<dbReference type="SUPFAM" id="SSF81606">
    <property type="entry name" value="PP2C-like"/>
    <property type="match status" value="1"/>
</dbReference>
<name>A0A6B7NSX5_9MARC</name>
<evidence type="ECO:0000256" key="10">
    <source>
        <dbReference type="SAM" id="MobiDB-lite"/>
    </source>
</evidence>
<dbReference type="SMART" id="SM00332">
    <property type="entry name" value="PP2Cc"/>
    <property type="match status" value="1"/>
</dbReference>
<reference evidence="12" key="1">
    <citation type="submission" date="2019-09" db="EMBL/GenBank/DDBJ databases">
        <title>RNA-seq analysis of differentially expressed genes between male and female gametophytes of simple thalloid liverwort Pellia endiviifolia sp B.</title>
        <authorList>
            <person name="Sierocka I."/>
            <person name="Alaba S."/>
            <person name="Jarmolowski A."/>
            <person name="Karlowski W.M."/>
            <person name="Szweykowska-Kulinska Z."/>
        </authorList>
    </citation>
    <scope>NUCLEOTIDE SEQUENCE</scope>
</reference>
<comment type="cofactor">
    <cofactor evidence="2">
        <name>Mg(2+)</name>
        <dbReference type="ChEBI" id="CHEBI:18420"/>
    </cofactor>
</comment>
<evidence type="ECO:0000256" key="7">
    <source>
        <dbReference type="ARBA" id="ARBA00022912"/>
    </source>
</evidence>
<dbReference type="PROSITE" id="PS01032">
    <property type="entry name" value="PPM_1"/>
    <property type="match status" value="1"/>
</dbReference>
<evidence type="ECO:0000313" key="12">
    <source>
        <dbReference type="EMBL" id="QFS19066.1"/>
    </source>
</evidence>
<dbReference type="AlphaFoldDB" id="A0A6B7NSX5"/>
<dbReference type="PROSITE" id="PS51746">
    <property type="entry name" value="PPM_2"/>
    <property type="match status" value="1"/>
</dbReference>
<proteinExistence type="evidence at transcript level"/>
<comment type="cofactor">
    <cofactor evidence="1">
        <name>Mn(2+)</name>
        <dbReference type="ChEBI" id="CHEBI:29035"/>
    </cofactor>
</comment>
<dbReference type="PANTHER" id="PTHR47992">
    <property type="entry name" value="PROTEIN PHOSPHATASE"/>
    <property type="match status" value="1"/>
</dbReference>
<keyword evidence="8" id="KW-0464">Manganese</keyword>
<comment type="similarity">
    <text evidence="9">Belongs to the PP2C family.</text>
</comment>
<sequence length="602" mass="64624">MVAKLLSSSSWDTLSDRQVIVREQMERMGAGDCGSICSFMEGTLPFDSGAIAARRRRMEIRRFKLIASCGTFLEPHNKRLRSLQGHPYTARGVGELPPLCNPEYDFVLRHPVDNDESRRDGHPRQHLRCEGAQAIMRHDTSTPSSIWEVSSPTNSVQNSSSGEDESASSGSGSTSSGSSSMSSDSTSTSLESNEMEGGSIATWTVAATHSNTNITDSSAQKDTSLDNHHTHEERPLHWQVSSAERDQSNLSALPAASSSSSSVDCTAHDQCPPHGMVSVCGRRREMEDAVTAVPAFLSLPCDMVGCNCRRLEPPGFSTFHFFGVYDGHGGSQAAIYCADHLHLTLAEEMKVVINAINSDPGVTAVESWVLQWQKAMSACFLRMDAEIGGVCWRGVQCGKLDGSIKCCAEPIAPETVGSTAVVAVVSSCQLIIANCGDSRAVLSRGGHAIALSHDHKPEREDEMARVEAAGGRVIFWNGYRVLGVLAMSRAIGDRYLKPYVIAEPEVTCTLRTEEDECLILASDGLWDVLSNDVVCDIARKCLSGHRSSSASADPQASSSCNEEIEESPAAVAAALLTKLALARGSGDNISVVVVDLMSAVKR</sequence>
<dbReference type="CDD" id="cd00143">
    <property type="entry name" value="PP2Cc"/>
    <property type="match status" value="1"/>
</dbReference>
<keyword evidence="5 9" id="KW-0378">Hydrolase</keyword>
<dbReference type="EMBL" id="MN496005">
    <property type="protein sequence ID" value="QFS19066.1"/>
    <property type="molecule type" value="mRNA"/>
</dbReference>
<organism evidence="12">
    <name type="scientific">Apopellia endiviifolia</name>
    <name type="common">species B</name>
    <dbReference type="NCBI Taxonomy" id="119729"/>
    <lineage>
        <taxon>Eukaryota</taxon>
        <taxon>Viridiplantae</taxon>
        <taxon>Streptophyta</taxon>
        <taxon>Embryophyta</taxon>
        <taxon>Marchantiophyta</taxon>
        <taxon>Jungermanniopsida</taxon>
        <taxon>Pelliidae</taxon>
        <taxon>Pelliales</taxon>
        <taxon>Pelliaceae</taxon>
        <taxon>Apopellia</taxon>
    </lineage>
</organism>
<feature type="compositionally biased region" description="Low complexity" evidence="10">
    <location>
        <begin position="149"/>
        <end position="192"/>
    </location>
</feature>
<dbReference type="InterPro" id="IPR001932">
    <property type="entry name" value="PPM-type_phosphatase-like_dom"/>
</dbReference>
<feature type="compositionally biased region" description="Basic and acidic residues" evidence="10">
    <location>
        <begin position="223"/>
        <end position="236"/>
    </location>
</feature>
<evidence type="ECO:0000256" key="2">
    <source>
        <dbReference type="ARBA" id="ARBA00001946"/>
    </source>
</evidence>
<dbReference type="InterPro" id="IPR015655">
    <property type="entry name" value="PP2C"/>
</dbReference>
<evidence type="ECO:0000256" key="3">
    <source>
        <dbReference type="ARBA" id="ARBA00013081"/>
    </source>
</evidence>
<dbReference type="GO" id="GO:0046872">
    <property type="term" value="F:metal ion binding"/>
    <property type="evidence" value="ECO:0007669"/>
    <property type="project" value="UniProtKB-KW"/>
</dbReference>
<keyword evidence="7 9" id="KW-0904">Protein phosphatase</keyword>
<accession>A0A6B7NSX5</accession>
<evidence type="ECO:0000256" key="9">
    <source>
        <dbReference type="RuleBase" id="RU003465"/>
    </source>
</evidence>
<feature type="domain" description="PPM-type phosphatase" evidence="11">
    <location>
        <begin position="273"/>
        <end position="596"/>
    </location>
</feature>
<dbReference type="GO" id="GO:0004722">
    <property type="term" value="F:protein serine/threonine phosphatase activity"/>
    <property type="evidence" value="ECO:0007669"/>
    <property type="project" value="UniProtKB-EC"/>
</dbReference>
<dbReference type="EC" id="3.1.3.16" evidence="3"/>
<dbReference type="Gene3D" id="3.60.40.10">
    <property type="entry name" value="PPM-type phosphatase domain"/>
    <property type="match status" value="1"/>
</dbReference>